<feature type="transmembrane region" description="Helical" evidence="5">
    <location>
        <begin position="149"/>
        <end position="182"/>
    </location>
</feature>
<gene>
    <name evidence="6" type="ORF">BCR36DRAFT_416995</name>
</gene>
<reference evidence="6 7" key="1">
    <citation type="submission" date="2016-08" db="EMBL/GenBank/DDBJ databases">
        <title>Genomes of anaerobic fungi encode conserved fungal cellulosomes for biomass hydrolysis.</title>
        <authorList>
            <consortium name="DOE Joint Genome Institute"/>
            <person name="Haitjema C.H."/>
            <person name="Gilmore S.P."/>
            <person name="Henske J.K."/>
            <person name="Solomon K.V."/>
            <person name="De Groot R."/>
            <person name="Kuo A."/>
            <person name="Mondo S.J."/>
            <person name="Salamov A.A."/>
            <person name="Labutti K."/>
            <person name="Zhao Z."/>
            <person name="Chiniquy J."/>
            <person name="Barry K."/>
            <person name="Brewer H.M."/>
            <person name="Purvine S.O."/>
            <person name="Wright A.T."/>
            <person name="Boxma B."/>
            <person name="Van Alen T."/>
            <person name="Hackstein J.H."/>
            <person name="Baker S.E."/>
            <person name="Grigoriev I.V."/>
            <person name="O'Malley M.A."/>
        </authorList>
    </citation>
    <scope>NUCLEOTIDE SEQUENCE [LARGE SCALE GENOMIC DNA]</scope>
    <source>
        <strain evidence="7">finn</strain>
    </source>
</reference>
<evidence type="ECO:0000313" key="6">
    <source>
        <dbReference type="EMBL" id="ORX39484.1"/>
    </source>
</evidence>
<evidence type="ECO:0000256" key="1">
    <source>
        <dbReference type="ARBA" id="ARBA00004141"/>
    </source>
</evidence>
<sequence>METIIFRIIVISVVLIATFLGSLCGIGGGVIIKPVLDAVNKFTPFQIAVISMLCVLTTSLTSVIKHIHYKTKIKLKESISLAIGSIIGGVLGAFLFDIIKKWIIDTIPEKGSDIIVIIQNSGIAFFMILVLFYLLVLKPKGISFHLDSLIITGIIGLFLGMISVFLDIGGGAINVCLFILLFTMNVKSASVDSLLVIVFSQTTKVIQYAIIGNFKKNVLFDDTLPWWLFVIIIAVSVLTGLIGSHINHKIESNYVDIAYSFSIVAIILLSGYNIIYHHTTTTTTNNNKDTFFFFYSSCRYKIQITIDKAIKTTF</sequence>
<reference evidence="6 7" key="2">
    <citation type="submission" date="2016-08" db="EMBL/GenBank/DDBJ databases">
        <title>Pervasive Adenine N6-methylation of Active Genes in Fungi.</title>
        <authorList>
            <consortium name="DOE Joint Genome Institute"/>
            <person name="Mondo S.J."/>
            <person name="Dannebaum R.O."/>
            <person name="Kuo R.C."/>
            <person name="Labutti K."/>
            <person name="Haridas S."/>
            <person name="Kuo A."/>
            <person name="Salamov A."/>
            <person name="Ahrendt S.R."/>
            <person name="Lipzen A."/>
            <person name="Sullivan W."/>
            <person name="Andreopoulos W.B."/>
            <person name="Clum A."/>
            <person name="Lindquist E."/>
            <person name="Daum C."/>
            <person name="Ramamoorthy G.K."/>
            <person name="Gryganskyi A."/>
            <person name="Culley D."/>
            <person name="Magnuson J.K."/>
            <person name="James T.Y."/>
            <person name="O'Malley M.A."/>
            <person name="Stajich J.E."/>
            <person name="Spatafora J.W."/>
            <person name="Visel A."/>
            <person name="Grigoriev I.V."/>
        </authorList>
    </citation>
    <scope>NUCLEOTIDE SEQUENCE [LARGE SCALE GENOMIC DNA]</scope>
    <source>
        <strain evidence="7">finn</strain>
    </source>
</reference>
<name>A0A1Y1UPP8_9FUNG</name>
<feature type="transmembrane region" description="Helical" evidence="5">
    <location>
        <begin position="258"/>
        <end position="276"/>
    </location>
</feature>
<evidence type="ECO:0000256" key="3">
    <source>
        <dbReference type="ARBA" id="ARBA00022989"/>
    </source>
</evidence>
<dbReference type="PANTHER" id="PTHR43701:SF2">
    <property type="entry name" value="MEMBRANE TRANSPORTER PROTEIN YJNA-RELATED"/>
    <property type="match status" value="1"/>
</dbReference>
<dbReference type="AlphaFoldDB" id="A0A1Y1UPP8"/>
<evidence type="ECO:0008006" key="8">
    <source>
        <dbReference type="Google" id="ProtNLM"/>
    </source>
</evidence>
<evidence type="ECO:0000256" key="4">
    <source>
        <dbReference type="ARBA" id="ARBA00023136"/>
    </source>
</evidence>
<accession>A0A1Y1UPP8</accession>
<feature type="transmembrane region" description="Helical" evidence="5">
    <location>
        <begin position="44"/>
        <end position="67"/>
    </location>
</feature>
<evidence type="ECO:0000313" key="7">
    <source>
        <dbReference type="Proteomes" id="UP000193719"/>
    </source>
</evidence>
<keyword evidence="4 5" id="KW-0472">Membrane</keyword>
<dbReference type="EMBL" id="MCFH01000110">
    <property type="protein sequence ID" value="ORX39484.1"/>
    <property type="molecule type" value="Genomic_DNA"/>
</dbReference>
<comment type="subcellular location">
    <subcellularLocation>
        <location evidence="1">Membrane</location>
        <topology evidence="1">Multi-pass membrane protein</topology>
    </subcellularLocation>
</comment>
<dbReference type="Pfam" id="PF01925">
    <property type="entry name" value="TauE"/>
    <property type="match status" value="1"/>
</dbReference>
<feature type="transmembrane region" description="Helical" evidence="5">
    <location>
        <begin position="114"/>
        <end position="137"/>
    </location>
</feature>
<feature type="transmembrane region" description="Helical" evidence="5">
    <location>
        <begin position="194"/>
        <end position="214"/>
    </location>
</feature>
<keyword evidence="3 5" id="KW-1133">Transmembrane helix</keyword>
<dbReference type="GO" id="GO:0016020">
    <property type="term" value="C:membrane"/>
    <property type="evidence" value="ECO:0007669"/>
    <property type="project" value="UniProtKB-SubCell"/>
</dbReference>
<dbReference type="Proteomes" id="UP000193719">
    <property type="component" value="Unassembled WGS sequence"/>
</dbReference>
<evidence type="ECO:0000256" key="2">
    <source>
        <dbReference type="ARBA" id="ARBA00022692"/>
    </source>
</evidence>
<keyword evidence="7" id="KW-1185">Reference proteome</keyword>
<evidence type="ECO:0000256" key="5">
    <source>
        <dbReference type="SAM" id="Phobius"/>
    </source>
</evidence>
<organism evidence="6 7">
    <name type="scientific">Piromyces finnis</name>
    <dbReference type="NCBI Taxonomy" id="1754191"/>
    <lineage>
        <taxon>Eukaryota</taxon>
        <taxon>Fungi</taxon>
        <taxon>Fungi incertae sedis</taxon>
        <taxon>Chytridiomycota</taxon>
        <taxon>Chytridiomycota incertae sedis</taxon>
        <taxon>Neocallimastigomycetes</taxon>
        <taxon>Neocallimastigales</taxon>
        <taxon>Neocallimastigaceae</taxon>
        <taxon>Piromyces</taxon>
    </lineage>
</organism>
<dbReference type="InterPro" id="IPR051598">
    <property type="entry name" value="TSUP/Inactive_protease-like"/>
</dbReference>
<dbReference type="InterPro" id="IPR002781">
    <property type="entry name" value="TM_pro_TauE-like"/>
</dbReference>
<keyword evidence="2 5" id="KW-0812">Transmembrane</keyword>
<protein>
    <recommendedName>
        <fullName evidence="8">Membrane transporter protein</fullName>
    </recommendedName>
</protein>
<feature type="transmembrane region" description="Helical" evidence="5">
    <location>
        <begin position="226"/>
        <end position="246"/>
    </location>
</feature>
<feature type="transmembrane region" description="Helical" evidence="5">
    <location>
        <begin position="7"/>
        <end position="32"/>
    </location>
</feature>
<comment type="caution">
    <text evidence="6">The sequence shown here is derived from an EMBL/GenBank/DDBJ whole genome shotgun (WGS) entry which is preliminary data.</text>
</comment>
<proteinExistence type="predicted"/>
<feature type="transmembrane region" description="Helical" evidence="5">
    <location>
        <begin position="79"/>
        <end position="99"/>
    </location>
</feature>
<dbReference type="OrthoDB" id="2148787at2759"/>
<dbReference type="PANTHER" id="PTHR43701">
    <property type="entry name" value="MEMBRANE TRANSPORTER PROTEIN MJ0441-RELATED"/>
    <property type="match status" value="1"/>
</dbReference>